<sequence length="117" mass="13409">MYFTKFFSLTILFIALLSEGTAHPSSIFSRIQVRSHGCGKNPLLQILDESTADSDITPEQVLKILDETEDIREEVLNMLRLYDDCIRTADGIKYRKSPKLELSEAYSEFYKKVIDAL</sequence>
<keyword evidence="1" id="KW-0732">Signal</keyword>
<dbReference type="AlphaFoldDB" id="A0AAV4VFW0"/>
<gene>
    <name evidence="2" type="primary">AVEN_38128_1</name>
    <name evidence="2" type="ORF">CDAR_173801</name>
</gene>
<feature type="chain" id="PRO_5043764048" evidence="1">
    <location>
        <begin position="23"/>
        <end position="117"/>
    </location>
</feature>
<reference evidence="2 3" key="1">
    <citation type="submission" date="2021-06" db="EMBL/GenBank/DDBJ databases">
        <title>Caerostris darwini draft genome.</title>
        <authorList>
            <person name="Kono N."/>
            <person name="Arakawa K."/>
        </authorList>
    </citation>
    <scope>NUCLEOTIDE SEQUENCE [LARGE SCALE GENOMIC DNA]</scope>
</reference>
<feature type="signal peptide" evidence="1">
    <location>
        <begin position="1"/>
        <end position="22"/>
    </location>
</feature>
<comment type="caution">
    <text evidence="2">The sequence shown here is derived from an EMBL/GenBank/DDBJ whole genome shotgun (WGS) entry which is preliminary data.</text>
</comment>
<evidence type="ECO:0000313" key="3">
    <source>
        <dbReference type="Proteomes" id="UP001054837"/>
    </source>
</evidence>
<name>A0AAV4VFW0_9ARAC</name>
<protein>
    <submittedName>
        <fullName evidence="2">Uncharacterized protein</fullName>
    </submittedName>
</protein>
<proteinExistence type="predicted"/>
<dbReference type="EMBL" id="BPLQ01012958">
    <property type="protein sequence ID" value="GIY68840.1"/>
    <property type="molecule type" value="Genomic_DNA"/>
</dbReference>
<evidence type="ECO:0000256" key="1">
    <source>
        <dbReference type="SAM" id="SignalP"/>
    </source>
</evidence>
<accession>A0AAV4VFW0</accession>
<keyword evidence="3" id="KW-1185">Reference proteome</keyword>
<organism evidence="2 3">
    <name type="scientific">Caerostris darwini</name>
    <dbReference type="NCBI Taxonomy" id="1538125"/>
    <lineage>
        <taxon>Eukaryota</taxon>
        <taxon>Metazoa</taxon>
        <taxon>Ecdysozoa</taxon>
        <taxon>Arthropoda</taxon>
        <taxon>Chelicerata</taxon>
        <taxon>Arachnida</taxon>
        <taxon>Araneae</taxon>
        <taxon>Araneomorphae</taxon>
        <taxon>Entelegynae</taxon>
        <taxon>Araneoidea</taxon>
        <taxon>Araneidae</taxon>
        <taxon>Caerostris</taxon>
    </lineage>
</organism>
<evidence type="ECO:0000313" key="2">
    <source>
        <dbReference type="EMBL" id="GIY68840.1"/>
    </source>
</evidence>
<dbReference type="Proteomes" id="UP001054837">
    <property type="component" value="Unassembled WGS sequence"/>
</dbReference>